<evidence type="ECO:0000256" key="1">
    <source>
        <dbReference type="SAM" id="Coils"/>
    </source>
</evidence>
<feature type="coiled-coil region" evidence="1">
    <location>
        <begin position="76"/>
        <end position="103"/>
    </location>
</feature>
<evidence type="ECO:0000313" key="3">
    <source>
        <dbReference type="EMBL" id="KIK52873.1"/>
    </source>
</evidence>
<name>A0A0D0CD38_9AGAR</name>
<evidence type="ECO:0000313" key="4">
    <source>
        <dbReference type="Proteomes" id="UP000053593"/>
    </source>
</evidence>
<organism evidence="3 4">
    <name type="scientific">Collybiopsis luxurians FD-317 M1</name>
    <dbReference type="NCBI Taxonomy" id="944289"/>
    <lineage>
        <taxon>Eukaryota</taxon>
        <taxon>Fungi</taxon>
        <taxon>Dikarya</taxon>
        <taxon>Basidiomycota</taxon>
        <taxon>Agaricomycotina</taxon>
        <taxon>Agaricomycetes</taxon>
        <taxon>Agaricomycetidae</taxon>
        <taxon>Agaricales</taxon>
        <taxon>Marasmiineae</taxon>
        <taxon>Omphalotaceae</taxon>
        <taxon>Collybiopsis</taxon>
        <taxon>Collybiopsis luxurians</taxon>
    </lineage>
</organism>
<proteinExistence type="predicted"/>
<dbReference type="HOGENOM" id="CLU_2250468_0_0_1"/>
<evidence type="ECO:0000256" key="2">
    <source>
        <dbReference type="SAM" id="MobiDB-lite"/>
    </source>
</evidence>
<dbReference type="EMBL" id="KN834836">
    <property type="protein sequence ID" value="KIK52873.1"/>
    <property type="molecule type" value="Genomic_DNA"/>
</dbReference>
<dbReference type="Proteomes" id="UP000053593">
    <property type="component" value="Unassembled WGS sequence"/>
</dbReference>
<keyword evidence="4" id="KW-1185">Reference proteome</keyword>
<gene>
    <name evidence="3" type="ORF">GYMLUDRAFT_64002</name>
</gene>
<accession>A0A0D0CD38</accession>
<keyword evidence="1" id="KW-0175">Coiled coil</keyword>
<protein>
    <submittedName>
        <fullName evidence="3">Uncharacterized protein</fullName>
    </submittedName>
</protein>
<dbReference type="AlphaFoldDB" id="A0A0D0CD38"/>
<reference evidence="3 4" key="1">
    <citation type="submission" date="2014-04" db="EMBL/GenBank/DDBJ databases">
        <title>Evolutionary Origins and Diversification of the Mycorrhizal Mutualists.</title>
        <authorList>
            <consortium name="DOE Joint Genome Institute"/>
            <consortium name="Mycorrhizal Genomics Consortium"/>
            <person name="Kohler A."/>
            <person name="Kuo A."/>
            <person name="Nagy L.G."/>
            <person name="Floudas D."/>
            <person name="Copeland A."/>
            <person name="Barry K.W."/>
            <person name="Cichocki N."/>
            <person name="Veneault-Fourrey C."/>
            <person name="LaButti K."/>
            <person name="Lindquist E.A."/>
            <person name="Lipzen A."/>
            <person name="Lundell T."/>
            <person name="Morin E."/>
            <person name="Murat C."/>
            <person name="Riley R."/>
            <person name="Ohm R."/>
            <person name="Sun H."/>
            <person name="Tunlid A."/>
            <person name="Henrissat B."/>
            <person name="Grigoriev I.V."/>
            <person name="Hibbett D.S."/>
            <person name="Martin F."/>
        </authorList>
    </citation>
    <scope>NUCLEOTIDE SEQUENCE [LARGE SCALE GENOMIC DNA]</scope>
    <source>
        <strain evidence="3 4">FD-317 M1</strain>
    </source>
</reference>
<feature type="region of interest" description="Disordered" evidence="2">
    <location>
        <begin position="32"/>
        <end position="55"/>
    </location>
</feature>
<sequence length="104" mass="11669">MLAPTQDVDQLLTVIEKHIAQELIKELTRQLGERGLSQSSSSEKIAAGPDDVKLDEKMRETRDEVVSLVCNQATSIQKLEEELARSKEQVLSLTDELKESQNSF</sequence>